<feature type="compositionally biased region" description="Basic and acidic residues" evidence="1">
    <location>
        <begin position="50"/>
        <end position="61"/>
    </location>
</feature>
<feature type="compositionally biased region" description="Basic and acidic residues" evidence="1">
    <location>
        <begin position="141"/>
        <end position="162"/>
    </location>
</feature>
<name>A0A6J4ND56_9ACTN</name>
<feature type="non-terminal residue" evidence="2">
    <location>
        <position position="168"/>
    </location>
</feature>
<gene>
    <name evidence="2" type="ORF">AVDCRST_MAG60-931</name>
</gene>
<evidence type="ECO:0000256" key="1">
    <source>
        <dbReference type="SAM" id="MobiDB-lite"/>
    </source>
</evidence>
<feature type="compositionally biased region" description="Basic residues" evidence="1">
    <location>
        <begin position="1"/>
        <end position="10"/>
    </location>
</feature>
<feature type="non-terminal residue" evidence="2">
    <location>
        <position position="1"/>
    </location>
</feature>
<feature type="region of interest" description="Disordered" evidence="1">
    <location>
        <begin position="1"/>
        <end position="168"/>
    </location>
</feature>
<organism evidence="2">
    <name type="scientific">uncultured Nocardioides sp</name>
    <dbReference type="NCBI Taxonomy" id="198441"/>
    <lineage>
        <taxon>Bacteria</taxon>
        <taxon>Bacillati</taxon>
        <taxon>Actinomycetota</taxon>
        <taxon>Actinomycetes</taxon>
        <taxon>Propionibacteriales</taxon>
        <taxon>Nocardioidaceae</taxon>
        <taxon>Nocardioides</taxon>
        <taxon>environmental samples</taxon>
    </lineage>
</organism>
<evidence type="ECO:0000313" key="2">
    <source>
        <dbReference type="EMBL" id="CAA9381514.1"/>
    </source>
</evidence>
<feature type="compositionally biased region" description="Basic and acidic residues" evidence="1">
    <location>
        <begin position="71"/>
        <end position="91"/>
    </location>
</feature>
<proteinExistence type="predicted"/>
<accession>A0A6J4ND56</accession>
<reference evidence="2" key="1">
    <citation type="submission" date="2020-02" db="EMBL/GenBank/DDBJ databases">
        <authorList>
            <person name="Meier V. D."/>
        </authorList>
    </citation>
    <scope>NUCLEOTIDE SEQUENCE</scope>
    <source>
        <strain evidence="2">AVDCRST_MAG60</strain>
    </source>
</reference>
<protein>
    <submittedName>
        <fullName evidence="2">Uncharacterized protein</fullName>
    </submittedName>
</protein>
<dbReference type="EMBL" id="CADCUN010000100">
    <property type="protein sequence ID" value="CAA9381514.1"/>
    <property type="molecule type" value="Genomic_DNA"/>
</dbReference>
<dbReference type="AlphaFoldDB" id="A0A6J4ND56"/>
<sequence>VCTSRHRRLHAGAADARLCPPRPGVRLRHRRDGPGPRSDTTSQHLHHRRGDAADPTRRAAADRTAGSAGLDPRHRQGGPDRDRPASRRGPADHAPGPAWVHLGVGGHGQATLEGSRPVRRARDQRRTTPDLPGQGGAQQRVPDDPERPGQHRSLADTDLDRRVLRHRA</sequence>